<dbReference type="SUPFAM" id="SSF53756">
    <property type="entry name" value="UDP-Glycosyltransferase/glycogen phosphorylase"/>
    <property type="match status" value="1"/>
</dbReference>
<evidence type="ECO:0000259" key="1">
    <source>
        <dbReference type="Pfam" id="PF03033"/>
    </source>
</evidence>
<evidence type="ECO:0000313" key="3">
    <source>
        <dbReference type="EMBL" id="AKF10838.1"/>
    </source>
</evidence>
<proteinExistence type="predicted"/>
<dbReference type="Proteomes" id="UP000034883">
    <property type="component" value="Chromosome"/>
</dbReference>
<organism evidence="3 4">
    <name type="scientific">Sandaracinus amylolyticus</name>
    <dbReference type="NCBI Taxonomy" id="927083"/>
    <lineage>
        <taxon>Bacteria</taxon>
        <taxon>Pseudomonadati</taxon>
        <taxon>Myxococcota</taxon>
        <taxon>Polyangia</taxon>
        <taxon>Polyangiales</taxon>
        <taxon>Sandaracinaceae</taxon>
        <taxon>Sandaracinus</taxon>
    </lineage>
</organism>
<dbReference type="Gene3D" id="3.40.50.2000">
    <property type="entry name" value="Glycogen Phosphorylase B"/>
    <property type="match status" value="2"/>
</dbReference>
<feature type="domain" description="Glycosyltransferase family 28 N-terminal" evidence="1">
    <location>
        <begin position="3"/>
        <end position="121"/>
    </location>
</feature>
<dbReference type="STRING" id="927083.DB32_007987"/>
<dbReference type="AlphaFoldDB" id="A0A0F6YN37"/>
<dbReference type="OrthoDB" id="9805366at2"/>
<dbReference type="GO" id="GO:0033072">
    <property type="term" value="P:vancomycin biosynthetic process"/>
    <property type="evidence" value="ECO:0007669"/>
    <property type="project" value="UniProtKB-ARBA"/>
</dbReference>
<dbReference type="FunFam" id="3.40.50.2000:FF:000009">
    <property type="entry name" value="Sterol 3-beta-glucosyltransferase UGT80A2"/>
    <property type="match status" value="1"/>
</dbReference>
<dbReference type="Pfam" id="PF06722">
    <property type="entry name" value="EryCIII-like_C"/>
    <property type="match status" value="1"/>
</dbReference>
<keyword evidence="4" id="KW-1185">Reference proteome</keyword>
<reference evidence="3 4" key="1">
    <citation type="submission" date="2015-03" db="EMBL/GenBank/DDBJ databases">
        <title>Genome assembly of Sandaracinus amylolyticus DSM 53668.</title>
        <authorList>
            <person name="Sharma G."/>
            <person name="Subramanian S."/>
        </authorList>
    </citation>
    <scope>NUCLEOTIDE SEQUENCE [LARGE SCALE GENOMIC DNA]</scope>
    <source>
        <strain evidence="3 4">DSM 53668</strain>
    </source>
</reference>
<keyword evidence="3" id="KW-0808">Transferase</keyword>
<dbReference type="GO" id="GO:0005975">
    <property type="term" value="P:carbohydrate metabolic process"/>
    <property type="evidence" value="ECO:0007669"/>
    <property type="project" value="InterPro"/>
</dbReference>
<name>A0A0F6YN37_9BACT</name>
<dbReference type="KEGG" id="samy:DB32_007987"/>
<protein>
    <submittedName>
        <fullName evidence="3">Putative glycosyltransferase</fullName>
    </submittedName>
</protein>
<dbReference type="GO" id="GO:0008194">
    <property type="term" value="F:UDP-glycosyltransferase activity"/>
    <property type="evidence" value="ECO:0007669"/>
    <property type="project" value="InterPro"/>
</dbReference>
<evidence type="ECO:0000259" key="2">
    <source>
        <dbReference type="Pfam" id="PF06722"/>
    </source>
</evidence>
<dbReference type="RefSeq" id="WP_053237767.1">
    <property type="nucleotide sequence ID" value="NZ_CP011125.1"/>
</dbReference>
<dbReference type="EMBL" id="CP011125">
    <property type="protein sequence ID" value="AKF10838.1"/>
    <property type="molecule type" value="Genomic_DNA"/>
</dbReference>
<dbReference type="GO" id="GO:0016758">
    <property type="term" value="F:hexosyltransferase activity"/>
    <property type="evidence" value="ECO:0007669"/>
    <property type="project" value="InterPro"/>
</dbReference>
<feature type="domain" description="Erythromycin biosynthesis protein CIII-like C-terminal" evidence="2">
    <location>
        <begin position="275"/>
        <end position="387"/>
    </location>
</feature>
<accession>A0A0F6YN37</accession>
<dbReference type="CDD" id="cd03784">
    <property type="entry name" value="GT1_Gtf-like"/>
    <property type="match status" value="1"/>
</dbReference>
<evidence type="ECO:0000313" key="4">
    <source>
        <dbReference type="Proteomes" id="UP000034883"/>
    </source>
</evidence>
<dbReference type="PANTHER" id="PTHR48050:SF13">
    <property type="entry name" value="STEROL 3-BETA-GLUCOSYLTRANSFERASE UGT80A2"/>
    <property type="match status" value="1"/>
</dbReference>
<dbReference type="InterPro" id="IPR010610">
    <property type="entry name" value="EryCIII-like_C"/>
</dbReference>
<dbReference type="InterPro" id="IPR002213">
    <property type="entry name" value="UDP_glucos_trans"/>
</dbReference>
<dbReference type="InterPro" id="IPR050426">
    <property type="entry name" value="Glycosyltransferase_28"/>
</dbReference>
<dbReference type="Pfam" id="PF03033">
    <property type="entry name" value="Glyco_transf_28"/>
    <property type="match status" value="1"/>
</dbReference>
<sequence>MRVVLATVGTRGDVQPMLALAQALTRRGHHAIVACPDSFAPWVRSFGVEHRALGEDLQALMAEKGASFERSLASMKSYFREQLLQQAPALLDITRGADAIVGTAMAWMAPSVAEKLGIPALELLPTSCAPSRLHPPPLMPFYGLPQWLNALLWWTSDHIQNGLMGAPVNEARATLALPPIASFTSHLFVDVPAVIAADDTLLPPDPAWNGRYPYAGFLFLDDPAPLDPALDAWLAKGEPPIHVGFGSMAGGHPERVVAVLHDVARATGRRVLVAAGSAKLGALPEELHVVRDAPHAKLFPRVAVAVHHGGSGTTAAALRAGVPQVVLPMMLDQFHHAHHLARAGLAPKAPSMAKVTAKTLVRAIEEALALPDAPRRAMSERLRASDAGNVIVDRLEQMTRARA</sequence>
<dbReference type="InterPro" id="IPR004276">
    <property type="entry name" value="GlycoTrans_28_N"/>
</dbReference>
<dbReference type="PANTHER" id="PTHR48050">
    <property type="entry name" value="STEROL 3-BETA-GLUCOSYLTRANSFERASE"/>
    <property type="match status" value="1"/>
</dbReference>
<gene>
    <name evidence="3" type="ORF">DB32_007987</name>
</gene>